<gene>
    <name evidence="10" type="ORF">BKP37_15030</name>
</gene>
<dbReference type="SUPFAM" id="SSF58104">
    <property type="entry name" value="Methyl-accepting chemotaxis protein (MCP) signaling domain"/>
    <property type="match status" value="1"/>
</dbReference>
<evidence type="ECO:0000259" key="8">
    <source>
        <dbReference type="PROSITE" id="PS50111"/>
    </source>
</evidence>
<dbReference type="InterPro" id="IPR003660">
    <property type="entry name" value="HAMP_dom"/>
</dbReference>
<dbReference type="PROSITE" id="PS50885">
    <property type="entry name" value="HAMP"/>
    <property type="match status" value="1"/>
</dbReference>
<organism evidence="10 11">
    <name type="scientific">Anaerobacillus alkalilacustris</name>
    <dbReference type="NCBI Taxonomy" id="393763"/>
    <lineage>
        <taxon>Bacteria</taxon>
        <taxon>Bacillati</taxon>
        <taxon>Bacillota</taxon>
        <taxon>Bacilli</taxon>
        <taxon>Bacillales</taxon>
        <taxon>Bacillaceae</taxon>
        <taxon>Anaerobacillus</taxon>
    </lineage>
</organism>
<evidence type="ECO:0000256" key="7">
    <source>
        <dbReference type="SAM" id="Phobius"/>
    </source>
</evidence>
<evidence type="ECO:0000256" key="4">
    <source>
        <dbReference type="ARBA" id="ARBA00023224"/>
    </source>
</evidence>
<accession>A0A1S2LJV4</accession>
<dbReference type="InterPro" id="IPR004089">
    <property type="entry name" value="MCPsignal_dom"/>
</dbReference>
<dbReference type="PANTHER" id="PTHR32089">
    <property type="entry name" value="METHYL-ACCEPTING CHEMOTAXIS PROTEIN MCPB"/>
    <property type="match status" value="1"/>
</dbReference>
<dbReference type="Gene3D" id="1.10.287.950">
    <property type="entry name" value="Methyl-accepting chemotaxis protein"/>
    <property type="match status" value="1"/>
</dbReference>
<feature type="domain" description="HAMP" evidence="9">
    <location>
        <begin position="73"/>
        <end position="126"/>
    </location>
</feature>
<keyword evidence="7" id="KW-1133">Transmembrane helix</keyword>
<dbReference type="CDD" id="cd06225">
    <property type="entry name" value="HAMP"/>
    <property type="match status" value="1"/>
</dbReference>
<dbReference type="Proteomes" id="UP000179524">
    <property type="component" value="Unassembled WGS sequence"/>
</dbReference>
<dbReference type="OrthoDB" id="2489132at2"/>
<evidence type="ECO:0000256" key="1">
    <source>
        <dbReference type="ARBA" id="ARBA00004236"/>
    </source>
</evidence>
<dbReference type="AlphaFoldDB" id="A0A1S2LJV4"/>
<dbReference type="Gene3D" id="6.10.340.10">
    <property type="match status" value="1"/>
</dbReference>
<dbReference type="SMART" id="SM00304">
    <property type="entry name" value="HAMP"/>
    <property type="match status" value="1"/>
</dbReference>
<evidence type="ECO:0000313" key="10">
    <source>
        <dbReference type="EMBL" id="OIJ11755.1"/>
    </source>
</evidence>
<protein>
    <submittedName>
        <fullName evidence="10">Methyl-accepting chemotaxis protein</fullName>
    </submittedName>
</protein>
<feature type="transmembrane region" description="Helical" evidence="7">
    <location>
        <begin position="15"/>
        <end position="38"/>
    </location>
</feature>
<evidence type="ECO:0000313" key="11">
    <source>
        <dbReference type="Proteomes" id="UP000179524"/>
    </source>
</evidence>
<comment type="similarity">
    <text evidence="5">Belongs to the methyl-accepting chemotaxis (MCP) protein family.</text>
</comment>
<comment type="subcellular location">
    <subcellularLocation>
        <location evidence="1">Cell membrane</location>
    </subcellularLocation>
</comment>
<keyword evidence="2" id="KW-1003">Cell membrane</keyword>
<dbReference type="SMART" id="SM00283">
    <property type="entry name" value="MA"/>
    <property type="match status" value="1"/>
</dbReference>
<keyword evidence="3 7" id="KW-0472">Membrane</keyword>
<dbReference type="GO" id="GO:0005886">
    <property type="term" value="C:plasma membrane"/>
    <property type="evidence" value="ECO:0007669"/>
    <property type="project" value="UniProtKB-SubCell"/>
</dbReference>
<dbReference type="RefSeq" id="WP_071310434.1">
    <property type="nucleotide sequence ID" value="NZ_MLQR01000036.1"/>
</dbReference>
<comment type="caution">
    <text evidence="10">The sequence shown here is derived from an EMBL/GenBank/DDBJ whole genome shotgun (WGS) entry which is preliminary data.</text>
</comment>
<evidence type="ECO:0000256" key="2">
    <source>
        <dbReference type="ARBA" id="ARBA00022475"/>
    </source>
</evidence>
<keyword evidence="7" id="KW-0812">Transmembrane</keyword>
<feature type="transmembrane region" description="Helical" evidence="7">
    <location>
        <begin position="50"/>
        <end position="75"/>
    </location>
</feature>
<evidence type="ECO:0000256" key="6">
    <source>
        <dbReference type="PROSITE-ProRule" id="PRU00284"/>
    </source>
</evidence>
<reference evidence="10 11" key="1">
    <citation type="submission" date="2016-10" db="EMBL/GenBank/DDBJ databases">
        <title>Draft genome sequences of four alkaliphilic bacteria belonging to the Anaerobacillus genus.</title>
        <authorList>
            <person name="Bassil N.M."/>
            <person name="Lloyd J.R."/>
        </authorList>
    </citation>
    <scope>NUCLEOTIDE SEQUENCE [LARGE SCALE GENOMIC DNA]</scope>
    <source>
        <strain evidence="10 11">DSM 18345</strain>
    </source>
</reference>
<dbReference type="GO" id="GO:0007165">
    <property type="term" value="P:signal transduction"/>
    <property type="evidence" value="ECO:0007669"/>
    <property type="project" value="UniProtKB-KW"/>
</dbReference>
<dbReference type="PANTHER" id="PTHR32089:SF112">
    <property type="entry name" value="LYSOZYME-LIKE PROTEIN-RELATED"/>
    <property type="match status" value="1"/>
</dbReference>
<keyword evidence="4 6" id="KW-0807">Transducer</keyword>
<sequence length="431" mass="46233">MSKIKKYKFSLRKKMVVGISTVAAVTYATSAFFLFYLSEVLGSKFGVNESIFTAITLVLGVVWCAILGFVVAGFITKPLRKLEEASRKVADGDIRIDVEVTKSDDEIRALGLAYQGMIQNLRKMVTEIGENFELTNEKVNEIQEASTSAARQSENIGRTVEEISVGAEDSADAIQKTAASMEEVSCLADQVQDRAIASKQLSNEMVNTLNESKQIIQSLVSGISQLANDNQSSLSAVHRLEAHAKKVGEIISLVGDIANQTNLLALNASIEAARAGEQGKGFAVVADEVRKLADESSNAVQGISHLINNIQVEVANVVNQISKQVEAANEEAIKGTSTNEAIADMAKSVNDVVTAVQDISQLIDRQLDAIKLTTKESQEVAAIAEETSAGTVEVSSAAQQQTAVMQEIAASAQVLANQAIELKRTIRKFAL</sequence>
<dbReference type="EMBL" id="MLQR01000036">
    <property type="protein sequence ID" value="OIJ11755.1"/>
    <property type="molecule type" value="Genomic_DNA"/>
</dbReference>
<evidence type="ECO:0000259" key="9">
    <source>
        <dbReference type="PROSITE" id="PS50885"/>
    </source>
</evidence>
<name>A0A1S2LJV4_9BACI</name>
<proteinExistence type="inferred from homology"/>
<feature type="domain" description="Methyl-accepting transducer" evidence="8">
    <location>
        <begin position="145"/>
        <end position="416"/>
    </location>
</feature>
<evidence type="ECO:0000256" key="5">
    <source>
        <dbReference type="ARBA" id="ARBA00029447"/>
    </source>
</evidence>
<evidence type="ECO:0000256" key="3">
    <source>
        <dbReference type="ARBA" id="ARBA00023136"/>
    </source>
</evidence>
<dbReference type="PROSITE" id="PS50111">
    <property type="entry name" value="CHEMOTAXIS_TRANSDUC_2"/>
    <property type="match status" value="1"/>
</dbReference>
<dbReference type="Pfam" id="PF00015">
    <property type="entry name" value="MCPsignal"/>
    <property type="match status" value="1"/>
</dbReference>
<keyword evidence="11" id="KW-1185">Reference proteome</keyword>
<dbReference type="Pfam" id="PF00672">
    <property type="entry name" value="HAMP"/>
    <property type="match status" value="1"/>
</dbReference>